<protein>
    <submittedName>
        <fullName evidence="1">Uncharacterized protein</fullName>
    </submittedName>
</protein>
<sequence>MSTDLPWDALIARARTELASRTALCDGLFGLGEAGWSLDLGSGTIRFEAAGKPRAAAPVQIIGTLDSVTGSWLWGWDHPSVPAPLRRAAERLRALGAQRGIANCTARQVPATDEEAWTWTALAALLDGAEGAYAAPTDRARIFLVFGRVTLEP</sequence>
<dbReference type="Proteomes" id="UP000562254">
    <property type="component" value="Unassembled WGS sequence"/>
</dbReference>
<accession>A0A840XTN1</accession>
<reference evidence="1 2" key="1">
    <citation type="submission" date="2020-08" db="EMBL/GenBank/DDBJ databases">
        <title>Genomic Encyclopedia of Type Strains, Phase IV (KMG-IV): sequencing the most valuable type-strain genomes for metagenomic binning, comparative biology and taxonomic classification.</title>
        <authorList>
            <person name="Goeker M."/>
        </authorList>
    </citation>
    <scope>NUCLEOTIDE SEQUENCE [LARGE SCALE GENOMIC DNA]</scope>
    <source>
        <strain evidence="1 2">DSM 25895</strain>
    </source>
</reference>
<comment type="caution">
    <text evidence="1">The sequence shown here is derived from an EMBL/GenBank/DDBJ whole genome shotgun (WGS) entry which is preliminary data.</text>
</comment>
<dbReference type="Pfam" id="PF21813">
    <property type="entry name" value="DUF6882"/>
    <property type="match status" value="1"/>
</dbReference>
<evidence type="ECO:0000313" key="1">
    <source>
        <dbReference type="EMBL" id="MBB5691915.1"/>
    </source>
</evidence>
<dbReference type="AlphaFoldDB" id="A0A840XTN1"/>
<dbReference type="RefSeq" id="WP_184487280.1">
    <property type="nucleotide sequence ID" value="NZ_JAAEDJ010000210.1"/>
</dbReference>
<proteinExistence type="predicted"/>
<dbReference type="EMBL" id="JACIJE010000026">
    <property type="protein sequence ID" value="MBB5691915.1"/>
    <property type="molecule type" value="Genomic_DNA"/>
</dbReference>
<organism evidence="1 2">
    <name type="scientific">Neoroseomonas alkaliterrae</name>
    <dbReference type="NCBI Taxonomy" id="1452450"/>
    <lineage>
        <taxon>Bacteria</taxon>
        <taxon>Pseudomonadati</taxon>
        <taxon>Pseudomonadota</taxon>
        <taxon>Alphaproteobacteria</taxon>
        <taxon>Acetobacterales</taxon>
        <taxon>Acetobacteraceae</taxon>
        <taxon>Neoroseomonas</taxon>
    </lineage>
</organism>
<dbReference type="InterPro" id="IPR049249">
    <property type="entry name" value="DUF6882"/>
</dbReference>
<gene>
    <name evidence="1" type="ORF">FHS88_004082</name>
</gene>
<evidence type="ECO:0000313" key="2">
    <source>
        <dbReference type="Proteomes" id="UP000562254"/>
    </source>
</evidence>
<name>A0A840XTN1_9PROT</name>
<keyword evidence="2" id="KW-1185">Reference proteome</keyword>